<protein>
    <submittedName>
        <fullName evidence="2">XRE family transcriptional regulator</fullName>
    </submittedName>
</protein>
<dbReference type="Proteomes" id="UP000294739">
    <property type="component" value="Unassembled WGS sequence"/>
</dbReference>
<evidence type="ECO:0000259" key="1">
    <source>
        <dbReference type="PROSITE" id="PS50943"/>
    </source>
</evidence>
<reference evidence="2 3" key="1">
    <citation type="submission" date="2019-03" db="EMBL/GenBank/DDBJ databases">
        <title>Draft genome sequences of novel Actinobacteria.</title>
        <authorList>
            <person name="Sahin N."/>
            <person name="Ay H."/>
            <person name="Saygin H."/>
        </authorList>
    </citation>
    <scope>NUCLEOTIDE SEQUENCE [LARGE SCALE GENOMIC DNA]</scope>
    <source>
        <strain evidence="2 3">5K138</strain>
    </source>
</reference>
<dbReference type="OrthoDB" id="3197212at2"/>
<proteinExistence type="predicted"/>
<gene>
    <name evidence="2" type="ORF">E1269_20525</name>
</gene>
<dbReference type="GO" id="GO:0003677">
    <property type="term" value="F:DNA binding"/>
    <property type="evidence" value="ECO:0007669"/>
    <property type="project" value="InterPro"/>
</dbReference>
<dbReference type="AlphaFoldDB" id="A0A4R5CT22"/>
<dbReference type="InterPro" id="IPR001387">
    <property type="entry name" value="Cro/C1-type_HTH"/>
</dbReference>
<sequence length="85" mass="9164">MPDTAPTPAGRISETFRLRREVYDRLVEAKGAGTVEQQVRLTGVARATLFRIRGGDPPSLTSAVKIADALGVPLNALFERVKDTA</sequence>
<feature type="domain" description="HTH cro/C1-type" evidence="1">
    <location>
        <begin position="40"/>
        <end position="77"/>
    </location>
</feature>
<dbReference type="EMBL" id="SMKZ01000032">
    <property type="protein sequence ID" value="TDE03426.1"/>
    <property type="molecule type" value="Genomic_DNA"/>
</dbReference>
<dbReference type="Gene3D" id="1.10.260.40">
    <property type="entry name" value="lambda repressor-like DNA-binding domains"/>
    <property type="match status" value="1"/>
</dbReference>
<evidence type="ECO:0000313" key="2">
    <source>
        <dbReference type="EMBL" id="TDE03426.1"/>
    </source>
</evidence>
<comment type="caution">
    <text evidence="2">The sequence shown here is derived from an EMBL/GenBank/DDBJ whole genome shotgun (WGS) entry which is preliminary data.</text>
</comment>
<dbReference type="InParanoid" id="A0A4R5CT22"/>
<dbReference type="PROSITE" id="PS50943">
    <property type="entry name" value="HTH_CROC1"/>
    <property type="match status" value="1"/>
</dbReference>
<name>A0A4R5CT22_9ACTN</name>
<dbReference type="CDD" id="cd00093">
    <property type="entry name" value="HTH_XRE"/>
    <property type="match status" value="1"/>
</dbReference>
<dbReference type="SUPFAM" id="SSF47413">
    <property type="entry name" value="lambda repressor-like DNA-binding domains"/>
    <property type="match status" value="1"/>
</dbReference>
<evidence type="ECO:0000313" key="3">
    <source>
        <dbReference type="Proteomes" id="UP000294739"/>
    </source>
</evidence>
<organism evidence="2 3">
    <name type="scientific">Jiangella asiatica</name>
    <dbReference type="NCBI Taxonomy" id="2530372"/>
    <lineage>
        <taxon>Bacteria</taxon>
        <taxon>Bacillati</taxon>
        <taxon>Actinomycetota</taxon>
        <taxon>Actinomycetes</taxon>
        <taxon>Jiangellales</taxon>
        <taxon>Jiangellaceae</taxon>
        <taxon>Jiangella</taxon>
    </lineage>
</organism>
<accession>A0A4R5CT22</accession>
<dbReference type="InterPro" id="IPR010982">
    <property type="entry name" value="Lambda_DNA-bd_dom_sf"/>
</dbReference>
<dbReference type="RefSeq" id="WP_131897984.1">
    <property type="nucleotide sequence ID" value="NZ_SMKZ01000032.1"/>
</dbReference>
<keyword evidence="3" id="KW-1185">Reference proteome</keyword>